<evidence type="ECO:0000256" key="1">
    <source>
        <dbReference type="SAM" id="MobiDB-lite"/>
    </source>
</evidence>
<dbReference type="OMA" id="PPWRSAQ"/>
<dbReference type="AlphaFoldDB" id="A0A8C5ILD1"/>
<evidence type="ECO:0000313" key="3">
    <source>
        <dbReference type="Proteomes" id="UP000694408"/>
    </source>
</evidence>
<dbReference type="PANTHER" id="PTHR15681">
    <property type="entry name" value="MAD2L1-BINDING PROTEIN"/>
    <property type="match status" value="1"/>
</dbReference>
<dbReference type="Ensembl" id="ENSJHYT00000004993.1">
    <property type="protein sequence ID" value="ENSJHYP00000004049.1"/>
    <property type="gene ID" value="ENSJHYG00000003366.1"/>
</dbReference>
<proteinExistence type="predicted"/>
<dbReference type="GO" id="GO:0005634">
    <property type="term" value="C:nucleus"/>
    <property type="evidence" value="ECO:0007669"/>
    <property type="project" value="InterPro"/>
</dbReference>
<feature type="compositionally biased region" description="Basic residues" evidence="1">
    <location>
        <begin position="225"/>
        <end position="245"/>
    </location>
</feature>
<protein>
    <submittedName>
        <fullName evidence="2">MAD2L1 binding protein</fullName>
    </submittedName>
</protein>
<dbReference type="InterPro" id="IPR053729">
    <property type="entry name" value="MAD2L1BP_domain_sf"/>
</dbReference>
<organism evidence="2 3">
    <name type="scientific">Junco hyemalis</name>
    <name type="common">Dark-eyed junco</name>
    <dbReference type="NCBI Taxonomy" id="40217"/>
    <lineage>
        <taxon>Eukaryota</taxon>
        <taxon>Metazoa</taxon>
        <taxon>Chordata</taxon>
        <taxon>Craniata</taxon>
        <taxon>Vertebrata</taxon>
        <taxon>Euteleostomi</taxon>
        <taxon>Archelosauria</taxon>
        <taxon>Archosauria</taxon>
        <taxon>Dinosauria</taxon>
        <taxon>Saurischia</taxon>
        <taxon>Theropoda</taxon>
        <taxon>Coelurosauria</taxon>
        <taxon>Aves</taxon>
        <taxon>Neognathae</taxon>
        <taxon>Neoaves</taxon>
        <taxon>Telluraves</taxon>
        <taxon>Australaves</taxon>
        <taxon>Passeriformes</taxon>
        <taxon>Passerellidae</taxon>
        <taxon>Junco</taxon>
    </lineage>
</organism>
<sequence length="509" mass="54777">HRGIGHSGFGKLGHFRSCLALEVPHDYAEAAARRRAIPKHTLRSNRGAAGTAKEPLAVRRIPSIPSLQFHGHCAFPFPAACPGESDSGSLFVYNRHPPWRSAQVAAVKQPRSGSSRHPALHSPYAGGGTQWGARHNVSKHGTPCTLPASASPRRRLLCTTAEPPGLPGAGRGTAEPLPAALPGQPCRKQPELPARPQPDGPGTGAGGGAEGRGYAETPASYPAHRAARPVRRSREAARRRRHLNRGGRCGGCVCHGSSLPALAGLDRGGSGMGPRGDRAVLGSPAVAVAFPGAVCRGSGYRFACELLKHVLHQRNQLPLPYEQLAYFCRRAAQSGDGIEKPRSLGLASRKCQQLLTELEGLFQHLEVMFSLTLVPRVLFLLGGNVMNPKELYELNLEGFCEGSAEESLQTAPCVRQLFHRLFVADVFSELKALPVTGTLVLVQGHRDCGVEWFRPRLNYQVPSRGRKLTVKLSCDGDLHVSASPPQHTAPAWEDYVWFQAPVTLKGFSE</sequence>
<name>A0A8C5ILD1_JUNHY</name>
<feature type="compositionally biased region" description="Gly residues" evidence="1">
    <location>
        <begin position="201"/>
        <end position="211"/>
    </location>
</feature>
<feature type="region of interest" description="Disordered" evidence="1">
    <location>
        <begin position="108"/>
        <end position="245"/>
    </location>
</feature>
<dbReference type="InterPro" id="IPR009511">
    <property type="entry name" value="MAD1/Cdc20-bound-Mad2-bd"/>
</dbReference>
<reference evidence="2" key="1">
    <citation type="submission" date="2025-08" db="UniProtKB">
        <authorList>
            <consortium name="Ensembl"/>
        </authorList>
    </citation>
    <scope>IDENTIFICATION</scope>
</reference>
<evidence type="ECO:0000313" key="2">
    <source>
        <dbReference type="Ensembl" id="ENSJHYP00000004049.1"/>
    </source>
</evidence>
<accession>A0A8C5ILD1</accession>
<keyword evidence="3" id="KW-1185">Reference proteome</keyword>
<reference evidence="2" key="2">
    <citation type="submission" date="2025-09" db="UniProtKB">
        <authorList>
            <consortium name="Ensembl"/>
        </authorList>
    </citation>
    <scope>IDENTIFICATION</scope>
</reference>
<dbReference type="Gene3D" id="3.30.900.20">
    <property type="match status" value="1"/>
</dbReference>
<dbReference type="Proteomes" id="UP000694408">
    <property type="component" value="Unplaced"/>
</dbReference>
<dbReference type="Pfam" id="PF06581">
    <property type="entry name" value="p31comet"/>
    <property type="match status" value="1"/>
</dbReference>
<dbReference type="GO" id="GO:0007096">
    <property type="term" value="P:regulation of exit from mitosis"/>
    <property type="evidence" value="ECO:0007669"/>
    <property type="project" value="InterPro"/>
</dbReference>
<dbReference type="PANTHER" id="PTHR15681:SF1">
    <property type="entry name" value="MAD2L1-BINDING PROTEIN"/>
    <property type="match status" value="1"/>
</dbReference>